<keyword evidence="7 8" id="KW-0472">Membrane</keyword>
<dbReference type="RefSeq" id="WP_126595975.1">
    <property type="nucleotide sequence ID" value="NZ_BIFQ01000001.1"/>
</dbReference>
<feature type="compositionally biased region" description="Low complexity" evidence="9">
    <location>
        <begin position="60"/>
        <end position="71"/>
    </location>
</feature>
<dbReference type="GO" id="GO:0009252">
    <property type="term" value="P:peptidoglycan biosynthetic process"/>
    <property type="evidence" value="ECO:0007669"/>
    <property type="project" value="UniProtKB-UniRule"/>
</dbReference>
<keyword evidence="4 8" id="KW-0133">Cell shape</keyword>
<dbReference type="PANTHER" id="PTHR47019">
    <property type="entry name" value="LIPID II FLIPPASE MURJ"/>
    <property type="match status" value="1"/>
</dbReference>
<dbReference type="AlphaFoldDB" id="A0A401ZDB0"/>
<evidence type="ECO:0000256" key="6">
    <source>
        <dbReference type="ARBA" id="ARBA00022989"/>
    </source>
</evidence>
<comment type="pathway">
    <text evidence="8">Cell wall biogenesis; peptidoglycan biosynthesis.</text>
</comment>
<dbReference type="InterPro" id="IPR004268">
    <property type="entry name" value="MurJ"/>
</dbReference>
<evidence type="ECO:0000313" key="10">
    <source>
        <dbReference type="EMBL" id="GCE04870.1"/>
    </source>
</evidence>
<evidence type="ECO:0000256" key="2">
    <source>
        <dbReference type="ARBA" id="ARBA00022475"/>
    </source>
</evidence>
<comment type="similarity">
    <text evidence="8">Belongs to the MurJ/MviN family.</text>
</comment>
<dbReference type="EMBL" id="BIFQ01000001">
    <property type="protein sequence ID" value="GCE04870.1"/>
    <property type="molecule type" value="Genomic_DNA"/>
</dbReference>
<evidence type="ECO:0000256" key="9">
    <source>
        <dbReference type="SAM" id="MobiDB-lite"/>
    </source>
</evidence>
<dbReference type="GO" id="GO:0071555">
    <property type="term" value="P:cell wall organization"/>
    <property type="evidence" value="ECO:0007669"/>
    <property type="project" value="UniProtKB-KW"/>
</dbReference>
<feature type="transmembrane region" description="Helical" evidence="8">
    <location>
        <begin position="315"/>
        <end position="336"/>
    </location>
</feature>
<dbReference type="PRINTS" id="PR01806">
    <property type="entry name" value="VIRFACTRMVIN"/>
</dbReference>
<feature type="transmembrane region" description="Helical" evidence="8">
    <location>
        <begin position="564"/>
        <end position="585"/>
    </location>
</feature>
<sequence>MENERQPPSLPPHQSTGQGKPTGKLQDSQQLPAVQKTTRSLYEDTPALPTPPETSPISHTQPPWTQTTMPPNYQEAIEDMGTSLGYGQGMEYQYFDAPQPSQPVSQLRMASLQQRLYQRTRQQLHSKQDITSTFRKPRSSESKPLYSLRGPQSVATVDALAHDIQELEAVAEIAADEEEIKQDSAVLKKIKVGQATFILSGSFIASRVLGLVKTSITAYVLGATIFSDAFYQAFTIPDTIFNIVAGGALSSAFIPVFTRYMSKDKDEKSAWHIANASLTLATLVMVVLAILAAIFADKIVPLYNPPTTPDRAATIPIIVTLVRIMLLQSIILGAGSITNAVLNARQNFFLPAIGTVLYNAGSIIGLTPGLILKITGHGNPQFAVYSASVGIILGAMIQVGIQLPGLPRVGMHFKPSLDWRNPAVIQIGRQMLPRIFNAAMLSSSVFVDSFLIGRLGLVHVDSDIINGLKTESIQAMQLMQLPLGVFGMALATATFPTLAEYVTHGKMDKVRSLILETLRGILFLSIPSCLGLILLGLPIVQALLAHGSYIIDKDGHFTLEKANATVLALNMFALGLPAFATIEILTRSFYAMRDSKTPVIISIGQFILKIALSLILITPFTVIGGVFWGMSSLALSTTIASVLEAIALFLLLHYRVQGLTERSLGIFALRVLAATAGMSIAVFVSRALLDAALNTTDVNRFMFTGVTEIGIAIIKLGIELFIGTIVYLRLARFFGIEEMGPIRRLLDRFKLSWIL</sequence>
<organism evidence="10 11">
    <name type="scientific">Dictyobacter aurantiacus</name>
    <dbReference type="NCBI Taxonomy" id="1936993"/>
    <lineage>
        <taxon>Bacteria</taxon>
        <taxon>Bacillati</taxon>
        <taxon>Chloroflexota</taxon>
        <taxon>Ktedonobacteria</taxon>
        <taxon>Ktedonobacterales</taxon>
        <taxon>Dictyobacteraceae</taxon>
        <taxon>Dictyobacter</taxon>
    </lineage>
</organism>
<gene>
    <name evidence="8" type="primary">murJ</name>
    <name evidence="10" type="ORF">KDAU_21990</name>
</gene>
<feature type="transmembrane region" description="Helical" evidence="8">
    <location>
        <begin position="709"/>
        <end position="730"/>
    </location>
</feature>
<keyword evidence="2 8" id="KW-1003">Cell membrane</keyword>
<dbReference type="OrthoDB" id="9804143at2"/>
<evidence type="ECO:0000256" key="3">
    <source>
        <dbReference type="ARBA" id="ARBA00022692"/>
    </source>
</evidence>
<dbReference type="GO" id="GO:0034204">
    <property type="term" value="P:lipid translocation"/>
    <property type="evidence" value="ECO:0007669"/>
    <property type="project" value="TreeGrafter"/>
</dbReference>
<proteinExistence type="inferred from homology"/>
<evidence type="ECO:0000256" key="1">
    <source>
        <dbReference type="ARBA" id="ARBA00004651"/>
    </source>
</evidence>
<feature type="transmembrane region" description="Helical" evidence="8">
    <location>
        <begin position="240"/>
        <end position="261"/>
    </location>
</feature>
<feature type="transmembrane region" description="Helical" evidence="8">
    <location>
        <begin position="477"/>
        <end position="499"/>
    </location>
</feature>
<feature type="transmembrane region" description="Helical" evidence="8">
    <location>
        <begin position="633"/>
        <end position="652"/>
    </location>
</feature>
<dbReference type="Proteomes" id="UP000287224">
    <property type="component" value="Unassembled WGS sequence"/>
</dbReference>
<feature type="region of interest" description="Disordered" evidence="9">
    <location>
        <begin position="1"/>
        <end position="71"/>
    </location>
</feature>
<keyword evidence="8" id="KW-0961">Cell wall biogenesis/degradation</keyword>
<dbReference type="CDD" id="cd13123">
    <property type="entry name" value="MATE_MurJ_like"/>
    <property type="match status" value="1"/>
</dbReference>
<dbReference type="InterPro" id="IPR051050">
    <property type="entry name" value="Lipid_II_flippase_MurJ/MviN"/>
</dbReference>
<dbReference type="PANTHER" id="PTHR47019:SF1">
    <property type="entry name" value="LIPID II FLIPPASE MURJ"/>
    <property type="match status" value="1"/>
</dbReference>
<comment type="function">
    <text evidence="8">Involved in peptidoglycan biosynthesis. Transports lipid-linked peptidoglycan precursors from the inner to the outer leaflet of the cytoplasmic membrane.</text>
</comment>
<keyword evidence="5 8" id="KW-0573">Peptidoglycan synthesis</keyword>
<feature type="compositionally biased region" description="Polar residues" evidence="9">
    <location>
        <begin position="12"/>
        <end position="40"/>
    </location>
</feature>
<feature type="transmembrane region" description="Helical" evidence="8">
    <location>
        <begin position="520"/>
        <end position="544"/>
    </location>
</feature>
<dbReference type="GO" id="GO:0008360">
    <property type="term" value="P:regulation of cell shape"/>
    <property type="evidence" value="ECO:0007669"/>
    <property type="project" value="UniProtKB-KW"/>
</dbReference>
<feature type="transmembrane region" description="Helical" evidence="8">
    <location>
        <begin position="383"/>
        <end position="406"/>
    </location>
</feature>
<dbReference type="GO" id="GO:0005886">
    <property type="term" value="C:plasma membrane"/>
    <property type="evidence" value="ECO:0007669"/>
    <property type="project" value="UniProtKB-SubCell"/>
</dbReference>
<feature type="transmembrane region" description="Helical" evidence="8">
    <location>
        <begin position="664"/>
        <end position="689"/>
    </location>
</feature>
<comment type="subcellular location">
    <subcellularLocation>
        <location evidence="1 8">Cell membrane</location>
        <topology evidence="1 8">Multi-pass membrane protein</topology>
    </subcellularLocation>
</comment>
<feature type="transmembrane region" description="Helical" evidence="8">
    <location>
        <begin position="273"/>
        <end position="295"/>
    </location>
</feature>
<dbReference type="GO" id="GO:0015648">
    <property type="term" value="F:lipid-linked peptidoglycan transporter activity"/>
    <property type="evidence" value="ECO:0007669"/>
    <property type="project" value="UniProtKB-UniRule"/>
</dbReference>
<feature type="transmembrane region" description="Helical" evidence="8">
    <location>
        <begin position="348"/>
        <end position="371"/>
    </location>
</feature>
<dbReference type="UniPathway" id="UPA00219"/>
<name>A0A401ZDB0_9CHLR</name>
<evidence type="ECO:0000256" key="8">
    <source>
        <dbReference type="HAMAP-Rule" id="MF_02078"/>
    </source>
</evidence>
<protein>
    <recommendedName>
        <fullName evidence="8">Probable lipid II flippase MurJ</fullName>
    </recommendedName>
</protein>
<dbReference type="Pfam" id="PF03023">
    <property type="entry name" value="MurJ"/>
    <property type="match status" value="1"/>
</dbReference>
<feature type="transmembrane region" description="Helical" evidence="8">
    <location>
        <begin position="435"/>
        <end position="457"/>
    </location>
</feature>
<keyword evidence="6 8" id="KW-1133">Transmembrane helix</keyword>
<accession>A0A401ZDB0</accession>
<feature type="transmembrane region" description="Helical" evidence="8">
    <location>
        <begin position="606"/>
        <end position="627"/>
    </location>
</feature>
<evidence type="ECO:0000313" key="11">
    <source>
        <dbReference type="Proteomes" id="UP000287224"/>
    </source>
</evidence>
<dbReference type="NCBIfam" id="TIGR01695">
    <property type="entry name" value="murJ_mviN"/>
    <property type="match status" value="1"/>
</dbReference>
<keyword evidence="8" id="KW-0813">Transport</keyword>
<evidence type="ECO:0000256" key="4">
    <source>
        <dbReference type="ARBA" id="ARBA00022960"/>
    </source>
</evidence>
<reference evidence="11" key="1">
    <citation type="submission" date="2018-12" db="EMBL/GenBank/DDBJ databases">
        <title>Tengunoibacter tsumagoiensis gen. nov., sp. nov., Dictyobacter kobayashii sp. nov., D. alpinus sp. nov., and D. joshuensis sp. nov. and description of Dictyobacteraceae fam. nov. within the order Ktedonobacterales isolated from Tengu-no-mugimeshi.</title>
        <authorList>
            <person name="Wang C.M."/>
            <person name="Zheng Y."/>
            <person name="Sakai Y."/>
            <person name="Toyoda A."/>
            <person name="Minakuchi Y."/>
            <person name="Abe K."/>
            <person name="Yokota A."/>
            <person name="Yabe S."/>
        </authorList>
    </citation>
    <scope>NUCLEOTIDE SEQUENCE [LARGE SCALE GENOMIC DNA]</scope>
    <source>
        <strain evidence="11">S-27</strain>
    </source>
</reference>
<keyword evidence="11" id="KW-1185">Reference proteome</keyword>
<dbReference type="HAMAP" id="MF_02078">
    <property type="entry name" value="MurJ_MviN"/>
    <property type="match status" value="1"/>
</dbReference>
<keyword evidence="3 8" id="KW-0812">Transmembrane</keyword>
<comment type="caution">
    <text evidence="10">The sequence shown here is derived from an EMBL/GenBank/DDBJ whole genome shotgun (WGS) entry which is preliminary data.</text>
</comment>
<evidence type="ECO:0000256" key="5">
    <source>
        <dbReference type="ARBA" id="ARBA00022984"/>
    </source>
</evidence>
<evidence type="ECO:0000256" key="7">
    <source>
        <dbReference type="ARBA" id="ARBA00023136"/>
    </source>
</evidence>